<organism evidence="6 7">
    <name type="scientific">Paramuricea clavata</name>
    <name type="common">Red gorgonian</name>
    <name type="synonym">Violescent sea-whip</name>
    <dbReference type="NCBI Taxonomy" id="317549"/>
    <lineage>
        <taxon>Eukaryota</taxon>
        <taxon>Metazoa</taxon>
        <taxon>Cnidaria</taxon>
        <taxon>Anthozoa</taxon>
        <taxon>Octocorallia</taxon>
        <taxon>Malacalcyonacea</taxon>
        <taxon>Plexauridae</taxon>
        <taxon>Paramuricea</taxon>
    </lineage>
</organism>
<dbReference type="PANTHER" id="PTHR10515">
    <property type="entry name" value="THYMIDINE PHOSPHORYLASE"/>
    <property type="match status" value="1"/>
</dbReference>
<dbReference type="PIRSF" id="PIRSF000478">
    <property type="entry name" value="TP_PyNP"/>
    <property type="match status" value="1"/>
</dbReference>
<dbReference type="Gene3D" id="1.20.970.10">
    <property type="entry name" value="Transferase, Pyrimidine Nucleoside Phosphorylase, Chain C"/>
    <property type="match status" value="1"/>
</dbReference>
<dbReference type="InterPro" id="IPR000312">
    <property type="entry name" value="Glycosyl_Trfase_fam3"/>
</dbReference>
<dbReference type="GO" id="GO:0006213">
    <property type="term" value="P:pyrimidine nucleoside metabolic process"/>
    <property type="evidence" value="ECO:0007669"/>
    <property type="project" value="UniProtKB-UniRule"/>
</dbReference>
<dbReference type="Gene3D" id="3.90.1170.30">
    <property type="entry name" value="Pyrimidine nucleoside phosphorylase-like, C-terminal domain"/>
    <property type="match status" value="1"/>
</dbReference>
<dbReference type="AlphaFoldDB" id="A0A7D9IEZ9"/>
<dbReference type="InterPro" id="IPR036320">
    <property type="entry name" value="Glycosyl_Trfase_fam3_N_dom_sf"/>
</dbReference>
<evidence type="ECO:0000313" key="6">
    <source>
        <dbReference type="EMBL" id="CAB4005308.1"/>
    </source>
</evidence>
<dbReference type="InterPro" id="IPR018090">
    <property type="entry name" value="Pyrmidine_PPas_bac/euk"/>
</dbReference>
<dbReference type="GO" id="GO:0005829">
    <property type="term" value="C:cytosol"/>
    <property type="evidence" value="ECO:0007669"/>
    <property type="project" value="TreeGrafter"/>
</dbReference>
<accession>A0A7D9IEZ9</accession>
<dbReference type="NCBIfam" id="NF004490">
    <property type="entry name" value="PRK05820.1"/>
    <property type="match status" value="1"/>
</dbReference>
<dbReference type="PROSITE" id="PS00647">
    <property type="entry name" value="THYMID_PHOSPHORYLASE"/>
    <property type="match status" value="1"/>
</dbReference>
<dbReference type="EC" id="2.4.2.4" evidence="5"/>
<evidence type="ECO:0000256" key="3">
    <source>
        <dbReference type="ARBA" id="ARBA00022676"/>
    </source>
</evidence>
<keyword evidence="4 5" id="KW-0808">Transferase</keyword>
<dbReference type="PANTHER" id="PTHR10515:SF0">
    <property type="entry name" value="THYMIDINE PHOSPHORYLASE"/>
    <property type="match status" value="1"/>
</dbReference>
<comment type="function">
    <text evidence="5">Catalyzes the reversible phosphorolysis of thymidine. The produced molecules are then utilized as carbon and energy sources or in the rescue of pyrimidine bases for nucleotide synthesis.</text>
</comment>
<gene>
    <name evidence="6" type="ORF">PACLA_8A016727</name>
</gene>
<comment type="catalytic activity">
    <reaction evidence="5">
        <text>thymidine + phosphate = 2-deoxy-alpha-D-ribose 1-phosphate + thymine</text>
        <dbReference type="Rhea" id="RHEA:16037"/>
        <dbReference type="ChEBI" id="CHEBI:17748"/>
        <dbReference type="ChEBI" id="CHEBI:17821"/>
        <dbReference type="ChEBI" id="CHEBI:43474"/>
        <dbReference type="ChEBI" id="CHEBI:57259"/>
        <dbReference type="EC" id="2.4.2.4"/>
    </reaction>
</comment>
<evidence type="ECO:0000256" key="2">
    <source>
        <dbReference type="ARBA" id="ARBA00011738"/>
    </source>
</evidence>
<dbReference type="Pfam" id="PF02885">
    <property type="entry name" value="Glycos_trans_3N"/>
    <property type="match status" value="1"/>
</dbReference>
<dbReference type="UniPathway" id="UPA00578">
    <property type="reaction ID" value="UER00638"/>
</dbReference>
<comment type="subunit">
    <text evidence="2 5">Homodimer.</text>
</comment>
<dbReference type="FunFam" id="3.40.1030.10:FF:000003">
    <property type="entry name" value="Pyrimidine-nucleoside phosphorylase"/>
    <property type="match status" value="1"/>
</dbReference>
<dbReference type="Gene3D" id="3.40.1030.10">
    <property type="entry name" value="Nucleoside phosphorylase/phosphoribosyltransferase catalytic domain"/>
    <property type="match status" value="1"/>
</dbReference>
<dbReference type="EMBL" id="CACRXK020005158">
    <property type="protein sequence ID" value="CAB4005308.1"/>
    <property type="molecule type" value="Genomic_DNA"/>
</dbReference>
<dbReference type="GO" id="GO:0009032">
    <property type="term" value="F:thymidine phosphorylase activity"/>
    <property type="evidence" value="ECO:0007669"/>
    <property type="project" value="UniProtKB-UniRule"/>
</dbReference>
<dbReference type="InterPro" id="IPR017872">
    <property type="entry name" value="Pyrmidine_PPase_CS"/>
</dbReference>
<dbReference type="InterPro" id="IPR035902">
    <property type="entry name" value="Nuc_phospho_transferase"/>
</dbReference>
<comment type="similarity">
    <text evidence="1 5">Belongs to the thymidine/pyrimidine-nucleoside phosphorylase family.</text>
</comment>
<dbReference type="SMART" id="SM00941">
    <property type="entry name" value="PYNP_C"/>
    <property type="match status" value="1"/>
</dbReference>
<sequence>MSFNIPSIIESKRDGEVLTDTRINFIVEQIATKKIHPVQLGAFLMAVYLKGMDKAETISLTKAMIRHGETLEWPQDWKHLVVDKHSTGGVGDKVSLPLAPVLAALGLKVPMISGRGLGFTGGTLDKLESIPGFNVNLTTSQICDAVEKVGCCIVGQTKEIVPADKEMYAARDVTATVSCIPLIVGSIIGKKAAEHPTALVLDVKCGSATFMKNEKDARELAQWLANTANGLGIATTAVLTKMDEPIGMMIGNSVEVIESIQCLQGKAPKDLEELICTQGGNLLASKGKAATPEEGYNMVQQSLTNGKALEKFHEMLLAQHVAPNVAKTLCDPTTDLWKVLPIEKLQMELTAESDGLVLSINALAIANVLTELGAGRLKPTDKVNHGVGMVLKTRKGGYLTKGQVWAVLYHAEALDENHFDALKGALKIEPGNGEKPIESRIIDIIRPN</sequence>
<keyword evidence="7" id="KW-1185">Reference proteome</keyword>
<dbReference type="GO" id="GO:0006206">
    <property type="term" value="P:pyrimidine nucleobase metabolic process"/>
    <property type="evidence" value="ECO:0007669"/>
    <property type="project" value="InterPro"/>
</dbReference>
<keyword evidence="3 5" id="KW-0328">Glycosyltransferase</keyword>
<dbReference type="OrthoDB" id="445007at2759"/>
<reference evidence="6" key="1">
    <citation type="submission" date="2020-04" db="EMBL/GenBank/DDBJ databases">
        <authorList>
            <person name="Alioto T."/>
            <person name="Alioto T."/>
            <person name="Gomez Garrido J."/>
        </authorList>
    </citation>
    <scope>NUCLEOTIDE SEQUENCE</scope>
    <source>
        <strain evidence="6">A484AB</strain>
    </source>
</reference>
<evidence type="ECO:0000256" key="1">
    <source>
        <dbReference type="ARBA" id="ARBA00006915"/>
    </source>
</evidence>
<dbReference type="InterPro" id="IPR013102">
    <property type="entry name" value="PYNP_C"/>
</dbReference>
<dbReference type="InterPro" id="IPR036566">
    <property type="entry name" value="PYNP-like_C_sf"/>
</dbReference>
<dbReference type="SUPFAM" id="SSF47648">
    <property type="entry name" value="Nucleoside phosphorylase/phosphoribosyltransferase N-terminal domain"/>
    <property type="match status" value="1"/>
</dbReference>
<dbReference type="SUPFAM" id="SSF54680">
    <property type="entry name" value="Pyrimidine nucleoside phosphorylase C-terminal domain"/>
    <property type="match status" value="1"/>
</dbReference>
<protein>
    <recommendedName>
        <fullName evidence="5">Thymidine phosphorylase</fullName>
        <shortName evidence="5">TP</shortName>
        <ecNumber evidence="5">2.4.2.4</ecNumber>
    </recommendedName>
    <alternativeName>
        <fullName evidence="5">TdRPase</fullName>
    </alternativeName>
</protein>
<evidence type="ECO:0000256" key="4">
    <source>
        <dbReference type="ARBA" id="ARBA00022679"/>
    </source>
</evidence>
<comment type="caution">
    <text evidence="6">The sequence shown here is derived from an EMBL/GenBank/DDBJ whole genome shotgun (WGS) entry which is preliminary data.</text>
</comment>
<comment type="pathway">
    <text evidence="5">Pyrimidine metabolism; dTMP biosynthesis via salvage pathway; dTMP from thymine: step 1/2.</text>
</comment>
<name>A0A7D9IEZ9_PARCT</name>
<dbReference type="SUPFAM" id="SSF52418">
    <property type="entry name" value="Nucleoside phosphorylase/phosphoribosyltransferase catalytic domain"/>
    <property type="match status" value="1"/>
</dbReference>
<dbReference type="Pfam" id="PF00591">
    <property type="entry name" value="Glycos_transf_3"/>
    <property type="match status" value="1"/>
</dbReference>
<dbReference type="NCBIfam" id="TIGR02644">
    <property type="entry name" value="Y_phosphoryl"/>
    <property type="match status" value="1"/>
</dbReference>
<dbReference type="GO" id="GO:0004645">
    <property type="term" value="F:1,4-alpha-oligoglucan phosphorylase activity"/>
    <property type="evidence" value="ECO:0007669"/>
    <property type="project" value="InterPro"/>
</dbReference>
<proteinExistence type="inferred from homology"/>
<evidence type="ECO:0000313" key="7">
    <source>
        <dbReference type="Proteomes" id="UP001152795"/>
    </source>
</evidence>
<evidence type="ECO:0000256" key="5">
    <source>
        <dbReference type="PIRNR" id="PIRNR000478"/>
    </source>
</evidence>
<dbReference type="InterPro" id="IPR000053">
    <property type="entry name" value="Thymidine/pyrmidine_PPase"/>
</dbReference>
<dbReference type="InterPro" id="IPR017459">
    <property type="entry name" value="Glycosyl_Trfase_fam3_N_dom"/>
</dbReference>
<dbReference type="Pfam" id="PF07831">
    <property type="entry name" value="PYNP_C"/>
    <property type="match status" value="1"/>
</dbReference>
<dbReference type="Proteomes" id="UP001152795">
    <property type="component" value="Unassembled WGS sequence"/>
</dbReference>